<comment type="similarity">
    <text evidence="12">Belongs to the carbohydrate kinase PfkB family. Ribokinase subfamily.</text>
</comment>
<keyword evidence="10 12" id="KW-0630">Potassium</keyword>
<dbReference type="PRINTS" id="PR00990">
    <property type="entry name" value="RIBOKINASE"/>
</dbReference>
<comment type="caution">
    <text evidence="12">Lacks conserved residue(s) required for the propagation of feature annotation.</text>
</comment>
<feature type="active site" description="Proton acceptor" evidence="12">
    <location>
        <position position="260"/>
    </location>
</feature>
<evidence type="ECO:0000256" key="1">
    <source>
        <dbReference type="ARBA" id="ARBA00005380"/>
    </source>
</evidence>
<dbReference type="InterPro" id="IPR011611">
    <property type="entry name" value="PfkB_dom"/>
</dbReference>
<keyword evidence="4 12" id="KW-0808">Transferase</keyword>
<dbReference type="NCBIfam" id="TIGR02152">
    <property type="entry name" value="D_ribokin_bact"/>
    <property type="match status" value="1"/>
</dbReference>
<dbReference type="PANTHER" id="PTHR10584">
    <property type="entry name" value="SUGAR KINASE"/>
    <property type="match status" value="1"/>
</dbReference>
<comment type="similarity">
    <text evidence="1">Belongs to the carbohydrate kinase pfkB family.</text>
</comment>
<dbReference type="Gene3D" id="3.40.1190.20">
    <property type="match status" value="1"/>
</dbReference>
<accession>A0ABS4IX32</accession>
<feature type="binding site" evidence="12">
    <location>
        <position position="256"/>
    </location>
    <ligand>
        <name>K(+)</name>
        <dbReference type="ChEBI" id="CHEBI:29103"/>
    </ligand>
</feature>
<keyword evidence="7 12" id="KW-0418">Kinase</keyword>
<keyword evidence="6 12" id="KW-0547">Nucleotide-binding</keyword>
<feature type="binding site" evidence="12">
    <location>
        <begin position="44"/>
        <end position="48"/>
    </location>
    <ligand>
        <name>substrate</name>
    </ligand>
</feature>
<comment type="subunit">
    <text evidence="12">Homodimer.</text>
</comment>
<keyword evidence="5 12" id="KW-0479">Metal-binding</keyword>
<evidence type="ECO:0000313" key="14">
    <source>
        <dbReference type="EMBL" id="MBP1992134.1"/>
    </source>
</evidence>
<comment type="subcellular location">
    <subcellularLocation>
        <location evidence="12">Cytoplasm</location>
    </subcellularLocation>
</comment>
<evidence type="ECO:0000313" key="15">
    <source>
        <dbReference type="Proteomes" id="UP001519287"/>
    </source>
</evidence>
<evidence type="ECO:0000256" key="11">
    <source>
        <dbReference type="ARBA" id="ARBA00023277"/>
    </source>
</evidence>
<evidence type="ECO:0000256" key="6">
    <source>
        <dbReference type="ARBA" id="ARBA00022741"/>
    </source>
</evidence>
<evidence type="ECO:0000256" key="7">
    <source>
        <dbReference type="ARBA" id="ARBA00022777"/>
    </source>
</evidence>
<dbReference type="RefSeq" id="WP_209972844.1">
    <property type="nucleotide sequence ID" value="NZ_JAGGLB010000012.1"/>
</dbReference>
<dbReference type="CDD" id="cd01174">
    <property type="entry name" value="ribokinase"/>
    <property type="match status" value="1"/>
</dbReference>
<evidence type="ECO:0000256" key="5">
    <source>
        <dbReference type="ARBA" id="ARBA00022723"/>
    </source>
</evidence>
<comment type="cofactor">
    <cofactor evidence="12">
        <name>Mg(2+)</name>
        <dbReference type="ChEBI" id="CHEBI:18420"/>
    </cofactor>
    <text evidence="12">Requires a divalent cation, most likely magnesium in vivo, as an electrophilic catalyst to aid phosphoryl group transfer. It is the chelate of the metal and the nucleotide that is the actual substrate.</text>
</comment>
<reference evidence="14 15" key="1">
    <citation type="submission" date="2021-03" db="EMBL/GenBank/DDBJ databases">
        <title>Genomic Encyclopedia of Type Strains, Phase IV (KMG-IV): sequencing the most valuable type-strain genomes for metagenomic binning, comparative biology and taxonomic classification.</title>
        <authorList>
            <person name="Goeker M."/>
        </authorList>
    </citation>
    <scope>NUCLEOTIDE SEQUENCE [LARGE SCALE GENOMIC DNA]</scope>
    <source>
        <strain evidence="14 15">DSM 26048</strain>
    </source>
</reference>
<dbReference type="PANTHER" id="PTHR10584:SF166">
    <property type="entry name" value="RIBOKINASE"/>
    <property type="match status" value="1"/>
</dbReference>
<dbReference type="PROSITE" id="PS00583">
    <property type="entry name" value="PFKB_KINASES_1"/>
    <property type="match status" value="1"/>
</dbReference>
<dbReference type="GO" id="GO:0004747">
    <property type="term" value="F:ribokinase activity"/>
    <property type="evidence" value="ECO:0007669"/>
    <property type="project" value="UniProtKB-EC"/>
</dbReference>
<feature type="binding site" evidence="12">
    <location>
        <position position="189"/>
    </location>
    <ligand>
        <name>ATP</name>
        <dbReference type="ChEBI" id="CHEBI:30616"/>
    </ligand>
</feature>
<feature type="binding site" evidence="12">
    <location>
        <position position="293"/>
    </location>
    <ligand>
        <name>K(+)</name>
        <dbReference type="ChEBI" id="CHEBI:29103"/>
    </ligand>
</feature>
<evidence type="ECO:0000259" key="13">
    <source>
        <dbReference type="Pfam" id="PF00294"/>
    </source>
</evidence>
<dbReference type="InterPro" id="IPR011877">
    <property type="entry name" value="Ribokinase"/>
</dbReference>
<sequence length="320" mass="34012">MVTTPKAKIAVMGSYNVGLVVNARRMPEWGETILAEGFSECPGGKGSNQAVSVARLGGEVRFIGCVGRDHYGDDAIRLLTGEQVDIAHLKQVEGATTGVGFVFLNEHGDNCIIVDPGANLHVYAADIDRAISAIDESDTLLVQLESNMETTAYAMKLAKDRGKTVILNPAPAQANVDFLLEHATIVTPNESELKILSGWEPSRPLEEQDCIMLARRLLAKGPKAVVVTWGELGALIVLADEVIHVPTLQVTAKDTTGAGDAFNGALALALAEGQTIREAVQFACTVGAYTVTGQEVIPSLPTRVQLEAFCRQHEGVGEGI</sequence>
<evidence type="ECO:0000256" key="10">
    <source>
        <dbReference type="ARBA" id="ARBA00022958"/>
    </source>
</evidence>
<dbReference type="SUPFAM" id="SSF53613">
    <property type="entry name" value="Ribokinase-like"/>
    <property type="match status" value="1"/>
</dbReference>
<keyword evidence="11 12" id="KW-0119">Carbohydrate metabolism</keyword>
<evidence type="ECO:0000256" key="8">
    <source>
        <dbReference type="ARBA" id="ARBA00022840"/>
    </source>
</evidence>
<feature type="binding site" evidence="12">
    <location>
        <position position="299"/>
    </location>
    <ligand>
        <name>K(+)</name>
        <dbReference type="ChEBI" id="CHEBI:29103"/>
    </ligand>
</feature>
<keyword evidence="9 12" id="KW-0460">Magnesium</keyword>
<dbReference type="InterPro" id="IPR002173">
    <property type="entry name" value="Carboh/pur_kinase_PfkB_CS"/>
</dbReference>
<feature type="binding site" evidence="12">
    <location>
        <begin position="228"/>
        <end position="233"/>
    </location>
    <ligand>
        <name>ATP</name>
        <dbReference type="ChEBI" id="CHEBI:30616"/>
    </ligand>
</feature>
<dbReference type="PROSITE" id="PS00584">
    <property type="entry name" value="PFKB_KINASES_2"/>
    <property type="match status" value="1"/>
</dbReference>
<dbReference type="Pfam" id="PF00294">
    <property type="entry name" value="PfkB"/>
    <property type="match status" value="1"/>
</dbReference>
<evidence type="ECO:0000256" key="2">
    <source>
        <dbReference type="ARBA" id="ARBA00012035"/>
    </source>
</evidence>
<keyword evidence="8 12" id="KW-0067">ATP-binding</keyword>
<proteinExistence type="inferred from homology"/>
<comment type="pathway">
    <text evidence="12">Carbohydrate metabolism; D-ribose degradation; D-ribose 5-phosphate from beta-D-ribopyranose: step 2/2.</text>
</comment>
<keyword evidence="15" id="KW-1185">Reference proteome</keyword>
<feature type="binding site" evidence="12">
    <location>
        <begin position="259"/>
        <end position="260"/>
    </location>
    <ligand>
        <name>ATP</name>
        <dbReference type="ChEBI" id="CHEBI:30616"/>
    </ligand>
</feature>
<comment type="function">
    <text evidence="12">Catalyzes the phosphorylation of ribose at O-5 in a reaction requiring ATP and magnesium. The resulting D-ribose-5-phosphate can then be used either for sythesis of nucleotides, histidine, and tryptophan, or as a component of the pentose phosphate pathway.</text>
</comment>
<evidence type="ECO:0000256" key="12">
    <source>
        <dbReference type="HAMAP-Rule" id="MF_01987"/>
    </source>
</evidence>
<keyword evidence="12" id="KW-0963">Cytoplasm</keyword>
<feature type="binding site" evidence="12">
    <location>
        <position position="260"/>
    </location>
    <ligand>
        <name>substrate</name>
    </ligand>
</feature>
<feature type="binding site" evidence="12">
    <location>
        <position position="254"/>
    </location>
    <ligand>
        <name>K(+)</name>
        <dbReference type="ChEBI" id="CHEBI:29103"/>
    </ligand>
</feature>
<dbReference type="Proteomes" id="UP001519287">
    <property type="component" value="Unassembled WGS sequence"/>
</dbReference>
<dbReference type="InterPro" id="IPR029056">
    <property type="entry name" value="Ribokinase-like"/>
</dbReference>
<dbReference type="InterPro" id="IPR002139">
    <property type="entry name" value="Ribo/fructo_kinase"/>
</dbReference>
<comment type="catalytic activity">
    <reaction evidence="12">
        <text>D-ribose + ATP = D-ribose 5-phosphate + ADP + H(+)</text>
        <dbReference type="Rhea" id="RHEA:13697"/>
        <dbReference type="ChEBI" id="CHEBI:15378"/>
        <dbReference type="ChEBI" id="CHEBI:30616"/>
        <dbReference type="ChEBI" id="CHEBI:47013"/>
        <dbReference type="ChEBI" id="CHEBI:78346"/>
        <dbReference type="ChEBI" id="CHEBI:456216"/>
        <dbReference type="EC" id="2.7.1.15"/>
    </reaction>
</comment>
<dbReference type="HAMAP" id="MF_01987">
    <property type="entry name" value="Ribokinase"/>
    <property type="match status" value="1"/>
</dbReference>
<feature type="binding site" evidence="12">
    <location>
        <position position="145"/>
    </location>
    <ligand>
        <name>substrate</name>
    </ligand>
</feature>
<evidence type="ECO:0000256" key="3">
    <source>
        <dbReference type="ARBA" id="ARBA00016943"/>
    </source>
</evidence>
<name>A0ABS4IX32_9BACL</name>
<comment type="activity regulation">
    <text evidence="12">Activated by a monovalent cation that binds near, but not in, the active site. The most likely occupant of the site in vivo is potassium. Ion binding induces a conformational change that may alter substrate affinity.</text>
</comment>
<dbReference type="EMBL" id="JAGGLB010000012">
    <property type="protein sequence ID" value="MBP1992134.1"/>
    <property type="molecule type" value="Genomic_DNA"/>
</dbReference>
<feature type="domain" description="Carbohydrate kinase PfkB" evidence="13">
    <location>
        <begin position="7"/>
        <end position="303"/>
    </location>
</feature>
<protein>
    <recommendedName>
        <fullName evidence="3 12">Ribokinase</fullName>
        <shortName evidence="12">RK</shortName>
        <ecNumber evidence="2 12">2.7.1.15</ecNumber>
    </recommendedName>
</protein>
<gene>
    <name evidence="12" type="primary">rbsK</name>
    <name evidence="14" type="ORF">J2Z66_003742</name>
</gene>
<evidence type="ECO:0000256" key="4">
    <source>
        <dbReference type="ARBA" id="ARBA00022679"/>
    </source>
</evidence>
<evidence type="ECO:0000256" key="9">
    <source>
        <dbReference type="ARBA" id="ARBA00022842"/>
    </source>
</evidence>
<organism evidence="14 15">
    <name type="scientific">Paenibacillus eucommiae</name>
    <dbReference type="NCBI Taxonomy" id="1355755"/>
    <lineage>
        <taxon>Bacteria</taxon>
        <taxon>Bacillati</taxon>
        <taxon>Bacillota</taxon>
        <taxon>Bacilli</taxon>
        <taxon>Bacillales</taxon>
        <taxon>Paenibacillaceae</taxon>
        <taxon>Paenibacillus</taxon>
    </lineage>
</organism>
<feature type="binding site" evidence="12">
    <location>
        <position position="290"/>
    </location>
    <ligand>
        <name>K(+)</name>
        <dbReference type="ChEBI" id="CHEBI:29103"/>
    </ligand>
</feature>
<dbReference type="EC" id="2.7.1.15" evidence="2 12"/>
<comment type="caution">
    <text evidence="14">The sequence shown here is derived from an EMBL/GenBank/DDBJ whole genome shotgun (WGS) entry which is preliminary data.</text>
</comment>